<dbReference type="OrthoDB" id="9813491at2"/>
<reference evidence="2" key="1">
    <citation type="submission" date="2016-10" db="EMBL/GenBank/DDBJ databases">
        <authorList>
            <person name="See-Too W.S."/>
        </authorList>
    </citation>
    <scope>NUCLEOTIDE SEQUENCE</scope>
    <source>
        <strain evidence="2">DSM 22276</strain>
    </source>
</reference>
<feature type="coiled-coil region" evidence="1">
    <location>
        <begin position="34"/>
        <end position="61"/>
    </location>
</feature>
<name>A0A1C7EF50_9BACL</name>
<dbReference type="Proteomes" id="UP000092495">
    <property type="component" value="Chromosome"/>
</dbReference>
<keyword evidence="1" id="KW-0175">Coiled coil</keyword>
<protein>
    <submittedName>
        <fullName evidence="2">Phosphoribosyl-ATP pyrophosphohydrolase</fullName>
    </submittedName>
</protein>
<dbReference type="SUPFAM" id="SSF101386">
    <property type="entry name" value="all-alpha NTP pyrophosphatases"/>
    <property type="match status" value="1"/>
</dbReference>
<dbReference type="RefSeq" id="WP_065525143.1">
    <property type="nucleotide sequence ID" value="NZ_CP016543.2"/>
</dbReference>
<proteinExistence type="predicted"/>
<evidence type="ECO:0000313" key="3">
    <source>
        <dbReference type="Proteomes" id="UP000092495"/>
    </source>
</evidence>
<accession>A0A1C7EF50</accession>
<organism evidence="2 3">
    <name type="scientific">Planococcus donghaensis</name>
    <dbReference type="NCBI Taxonomy" id="414778"/>
    <lineage>
        <taxon>Bacteria</taxon>
        <taxon>Bacillati</taxon>
        <taxon>Bacillota</taxon>
        <taxon>Bacilli</taxon>
        <taxon>Bacillales</taxon>
        <taxon>Caryophanaceae</taxon>
        <taxon>Planococcus</taxon>
    </lineage>
</organism>
<evidence type="ECO:0000313" key="2">
    <source>
        <dbReference type="EMBL" id="ANU22012.1"/>
    </source>
</evidence>
<dbReference type="AlphaFoldDB" id="A0A1C7EF50"/>
<gene>
    <name evidence="2" type="ORF">BCM40_01070</name>
</gene>
<sequence>MPTYNKLVRDAIPEVIAKTGKEFLTRILSEDEYRVELKKKLSEELDEYNAANNNEEAVEELADILELLHAATKIHGSSVEELENIRKTKAEKRGGFEKRIFLIEVEDD</sequence>
<dbReference type="GO" id="GO:0016787">
    <property type="term" value="F:hydrolase activity"/>
    <property type="evidence" value="ECO:0007669"/>
    <property type="project" value="UniProtKB-KW"/>
</dbReference>
<dbReference type="KEGG" id="pdg:BCM40_01070"/>
<dbReference type="InterPro" id="IPR038735">
    <property type="entry name" value="MSMEG_1276-like_NTP-PPase_dom"/>
</dbReference>
<dbReference type="CDD" id="cd11532">
    <property type="entry name" value="NTP-PPase_COG4997"/>
    <property type="match status" value="1"/>
</dbReference>
<evidence type="ECO:0000256" key="1">
    <source>
        <dbReference type="SAM" id="Coils"/>
    </source>
</evidence>
<dbReference type="EMBL" id="CP016543">
    <property type="protein sequence ID" value="ANU22012.1"/>
    <property type="molecule type" value="Genomic_DNA"/>
</dbReference>
<dbReference type="STRING" id="414778.BCM40_01070"/>
<keyword evidence="3" id="KW-1185">Reference proteome</keyword>